<dbReference type="InterPro" id="IPR036291">
    <property type="entry name" value="NAD(P)-bd_dom_sf"/>
</dbReference>
<organism evidence="3">
    <name type="scientific">marine metagenome</name>
    <dbReference type="NCBI Taxonomy" id="408172"/>
    <lineage>
        <taxon>unclassified sequences</taxon>
        <taxon>metagenomes</taxon>
        <taxon>ecological metagenomes</taxon>
    </lineage>
</organism>
<dbReference type="EMBL" id="UINC01096925">
    <property type="protein sequence ID" value="SVC54208.1"/>
    <property type="molecule type" value="Genomic_DNA"/>
</dbReference>
<dbReference type="AlphaFoldDB" id="A0A382N0T9"/>
<dbReference type="SUPFAM" id="SSF51735">
    <property type="entry name" value="NAD(P)-binding Rossmann-fold domains"/>
    <property type="match status" value="1"/>
</dbReference>
<evidence type="ECO:0000313" key="3">
    <source>
        <dbReference type="EMBL" id="SVC54208.1"/>
    </source>
</evidence>
<dbReference type="Gene3D" id="3.40.50.720">
    <property type="entry name" value="NAD(P)-binding Rossmann-like Domain"/>
    <property type="match status" value="1"/>
</dbReference>
<comment type="similarity">
    <text evidence="1">Belongs to the NAD(P)-dependent epimerase/dehydratase family.</text>
</comment>
<reference evidence="3" key="1">
    <citation type="submission" date="2018-05" db="EMBL/GenBank/DDBJ databases">
        <authorList>
            <person name="Lanie J.A."/>
            <person name="Ng W.-L."/>
            <person name="Kazmierczak K.M."/>
            <person name="Andrzejewski T.M."/>
            <person name="Davidsen T.M."/>
            <person name="Wayne K.J."/>
            <person name="Tettelin H."/>
            <person name="Glass J.I."/>
            <person name="Rusch D."/>
            <person name="Podicherti R."/>
            <person name="Tsui H.-C.T."/>
            <person name="Winkler M.E."/>
        </authorList>
    </citation>
    <scope>NUCLEOTIDE SEQUENCE</scope>
</reference>
<dbReference type="InterPro" id="IPR001509">
    <property type="entry name" value="Epimerase_deHydtase"/>
</dbReference>
<protein>
    <recommendedName>
        <fullName evidence="2">NAD-dependent epimerase/dehydratase domain-containing protein</fullName>
    </recommendedName>
</protein>
<sequence>MKKKILICGATGFIGRNLIENLSKNKNYIIYATFNKKNKFKLKNIKWIKGDLRNDTFSKRVTKNIDIIIQAAATTTGSKDVVMQPFVHVTDNAVMNAYLFRNAYINKVKHVIFFSCTTMYKSSKKPIKENNFNPLKDIDPKYFGVATTKVYNENMCDFFSRLGNTKYTAIRHSNIYGPYDKYDLERSHVFGATITKVMTAKKEVVVWGKGTEERDLLHIDDLVNFVKLVIQKQKKKFQLFNCGVGYSISINNLVKKIIKISKKKLKIKYDLS</sequence>
<gene>
    <name evidence="3" type="ORF">METZ01_LOCUS307062</name>
</gene>
<accession>A0A382N0T9</accession>
<evidence type="ECO:0000259" key="2">
    <source>
        <dbReference type="Pfam" id="PF01370"/>
    </source>
</evidence>
<proteinExistence type="inferred from homology"/>
<dbReference type="Gene3D" id="3.90.25.10">
    <property type="entry name" value="UDP-galactose 4-epimerase, domain 1"/>
    <property type="match status" value="1"/>
</dbReference>
<dbReference type="PANTHER" id="PTHR43000">
    <property type="entry name" value="DTDP-D-GLUCOSE 4,6-DEHYDRATASE-RELATED"/>
    <property type="match status" value="1"/>
</dbReference>
<feature type="non-terminal residue" evidence="3">
    <location>
        <position position="272"/>
    </location>
</feature>
<evidence type="ECO:0000256" key="1">
    <source>
        <dbReference type="ARBA" id="ARBA00007637"/>
    </source>
</evidence>
<name>A0A382N0T9_9ZZZZ</name>
<dbReference type="Pfam" id="PF01370">
    <property type="entry name" value="Epimerase"/>
    <property type="match status" value="1"/>
</dbReference>
<feature type="domain" description="NAD-dependent epimerase/dehydratase" evidence="2">
    <location>
        <begin position="5"/>
        <end position="243"/>
    </location>
</feature>